<evidence type="ECO:0000256" key="1">
    <source>
        <dbReference type="SAM" id="MobiDB-lite"/>
    </source>
</evidence>
<dbReference type="Proteomes" id="UP001152799">
    <property type="component" value="Chromosome 14"/>
</dbReference>
<proteinExistence type="predicted"/>
<evidence type="ECO:0000313" key="2">
    <source>
        <dbReference type="EMBL" id="CAG9763544.1"/>
    </source>
</evidence>
<feature type="compositionally biased region" description="Acidic residues" evidence="1">
    <location>
        <begin position="28"/>
        <end position="42"/>
    </location>
</feature>
<feature type="region of interest" description="Disordered" evidence="1">
    <location>
        <begin position="1"/>
        <end position="42"/>
    </location>
</feature>
<accession>A0A9N9QG78</accession>
<keyword evidence="3" id="KW-1185">Reference proteome</keyword>
<organism evidence="2 3">
    <name type="scientific">Ceutorhynchus assimilis</name>
    <name type="common">cabbage seed weevil</name>
    <dbReference type="NCBI Taxonomy" id="467358"/>
    <lineage>
        <taxon>Eukaryota</taxon>
        <taxon>Metazoa</taxon>
        <taxon>Ecdysozoa</taxon>
        <taxon>Arthropoda</taxon>
        <taxon>Hexapoda</taxon>
        <taxon>Insecta</taxon>
        <taxon>Pterygota</taxon>
        <taxon>Neoptera</taxon>
        <taxon>Endopterygota</taxon>
        <taxon>Coleoptera</taxon>
        <taxon>Polyphaga</taxon>
        <taxon>Cucujiformia</taxon>
        <taxon>Curculionidae</taxon>
        <taxon>Ceutorhynchinae</taxon>
        <taxon>Ceutorhynchus</taxon>
    </lineage>
</organism>
<reference evidence="2" key="1">
    <citation type="submission" date="2022-01" db="EMBL/GenBank/DDBJ databases">
        <authorList>
            <person name="King R."/>
        </authorList>
    </citation>
    <scope>NUCLEOTIDE SEQUENCE</scope>
</reference>
<dbReference type="OrthoDB" id="6781255at2759"/>
<feature type="region of interest" description="Disordered" evidence="1">
    <location>
        <begin position="54"/>
        <end position="75"/>
    </location>
</feature>
<feature type="compositionally biased region" description="Basic and acidic residues" evidence="1">
    <location>
        <begin position="56"/>
        <end position="75"/>
    </location>
</feature>
<gene>
    <name evidence="2" type="ORF">CEUTPL_LOCUS4202</name>
</gene>
<evidence type="ECO:0000313" key="3">
    <source>
        <dbReference type="Proteomes" id="UP001152799"/>
    </source>
</evidence>
<dbReference type="AlphaFoldDB" id="A0A9N9QG78"/>
<name>A0A9N9QG78_9CUCU</name>
<dbReference type="EMBL" id="OU892290">
    <property type="protein sequence ID" value="CAG9763544.1"/>
    <property type="molecule type" value="Genomic_DNA"/>
</dbReference>
<protein>
    <submittedName>
        <fullName evidence="2">Uncharacterized protein</fullName>
    </submittedName>
</protein>
<dbReference type="PANTHER" id="PTHR37162">
    <property type="entry name" value="HAT FAMILY DIMERISATION DOMAINCONTAINING PROTEIN-RELATED"/>
    <property type="match status" value="1"/>
</dbReference>
<sequence length="321" mass="36676">MERFLIRKPKQTEPVPVASTSRMITENEVNESEEGDGDMQIEDDEVLEIATARVSIEGRGESRPQPKKKVNDKMEKSVTREEFNALGFLHEHNLPFIVMDHLIPLLANIFPDSEIAKAAVDRILENWDAFALYFRMECAEEDLNSIKTILRSLEHPAYKINCPFLSYVLELVNKFNLEFQAEKPKLYTLSTKVSDLCRNLLRNFLKKTYIEGSDLKNINSSDPSNFLPLESMYFGTKTELLTAREGVDQAELHNFRLGALDFYIELSRQIKKRFNFSDPLLNFLKILDPNVAVSGEIGSIAVCSLQYFPNLVDNVENLNSG</sequence>
<dbReference type="PANTHER" id="PTHR37162:SF1">
    <property type="entry name" value="BED-TYPE DOMAIN-CONTAINING PROTEIN"/>
    <property type="match status" value="1"/>
</dbReference>